<protein>
    <recommendedName>
        <fullName evidence="5">LNR domain-containing protein</fullName>
    </recommendedName>
</protein>
<dbReference type="Proteomes" id="UP000002630">
    <property type="component" value="Unassembled WGS sequence"/>
</dbReference>
<evidence type="ECO:0000313" key="6">
    <source>
        <dbReference type="EMBL" id="CBJ33377.1"/>
    </source>
</evidence>
<evidence type="ECO:0000256" key="1">
    <source>
        <dbReference type="ARBA" id="ARBA00022737"/>
    </source>
</evidence>
<dbReference type="Gene3D" id="4.10.470.20">
    <property type="match status" value="1"/>
</dbReference>
<keyword evidence="3" id="KW-0325">Glycoprotein</keyword>
<evidence type="ECO:0000256" key="4">
    <source>
        <dbReference type="SAM" id="SignalP"/>
    </source>
</evidence>
<feature type="domain" description="LNR" evidence="5">
    <location>
        <begin position="90"/>
        <end position="131"/>
    </location>
</feature>
<dbReference type="EMBL" id="FN649760">
    <property type="protein sequence ID" value="CBJ33377.1"/>
    <property type="molecule type" value="Genomic_DNA"/>
</dbReference>
<gene>
    <name evidence="6" type="ORF">Esi_0471_0009</name>
</gene>
<evidence type="ECO:0000259" key="5">
    <source>
        <dbReference type="SMART" id="SM00004"/>
    </source>
</evidence>
<sequence length="178" mass="19855">MKASNIWLGLLGAAVTTLPTGADTTGYLTTCYDYGIGNGECDPRNNKEECDYDGGDCCECTCDPSLGTSDDLCKSDSFYACIDPLAPCVDEDDDVTADMFHEYQRWHQFGDGLCDQENNVPEYDYDDGDCCECTCETDNEHLCQFFVCLDPEAECAEDDDTNTDDAMSYEFMLWETED</sequence>
<proteinExistence type="predicted"/>
<feature type="chain" id="PRO_5003095680" description="LNR domain-containing protein" evidence="4">
    <location>
        <begin position="23"/>
        <end position="178"/>
    </location>
</feature>
<dbReference type="InterPro" id="IPR000800">
    <property type="entry name" value="Notch_dom"/>
</dbReference>
<keyword evidence="4" id="KW-0732">Signal</keyword>
<evidence type="ECO:0000256" key="2">
    <source>
        <dbReference type="ARBA" id="ARBA00023157"/>
    </source>
</evidence>
<dbReference type="Pfam" id="PF00066">
    <property type="entry name" value="Notch"/>
    <property type="match status" value="1"/>
</dbReference>
<dbReference type="InParanoid" id="D7G2E3"/>
<dbReference type="SMART" id="SM00004">
    <property type="entry name" value="NL"/>
    <property type="match status" value="2"/>
</dbReference>
<evidence type="ECO:0000256" key="3">
    <source>
        <dbReference type="ARBA" id="ARBA00023180"/>
    </source>
</evidence>
<keyword evidence="7" id="KW-1185">Reference proteome</keyword>
<name>D7G2E3_ECTSI</name>
<feature type="signal peptide" evidence="4">
    <location>
        <begin position="1"/>
        <end position="22"/>
    </location>
</feature>
<evidence type="ECO:0000313" key="7">
    <source>
        <dbReference type="Proteomes" id="UP000002630"/>
    </source>
</evidence>
<reference evidence="6 7" key="1">
    <citation type="journal article" date="2010" name="Nature">
        <title>The Ectocarpus genome and the independent evolution of multicellularity in brown algae.</title>
        <authorList>
            <person name="Cock J.M."/>
            <person name="Sterck L."/>
            <person name="Rouze P."/>
            <person name="Scornet D."/>
            <person name="Allen A.E."/>
            <person name="Amoutzias G."/>
            <person name="Anthouard V."/>
            <person name="Artiguenave F."/>
            <person name="Aury J.M."/>
            <person name="Badger J.H."/>
            <person name="Beszteri B."/>
            <person name="Billiau K."/>
            <person name="Bonnet E."/>
            <person name="Bothwell J.H."/>
            <person name="Bowler C."/>
            <person name="Boyen C."/>
            <person name="Brownlee C."/>
            <person name="Carrano C.J."/>
            <person name="Charrier B."/>
            <person name="Cho G.Y."/>
            <person name="Coelho S.M."/>
            <person name="Collen J."/>
            <person name="Corre E."/>
            <person name="Da Silva C."/>
            <person name="Delage L."/>
            <person name="Delaroque N."/>
            <person name="Dittami S.M."/>
            <person name="Doulbeau S."/>
            <person name="Elias M."/>
            <person name="Farnham G."/>
            <person name="Gachon C.M."/>
            <person name="Gschloessl B."/>
            <person name="Heesch S."/>
            <person name="Jabbari K."/>
            <person name="Jubin C."/>
            <person name="Kawai H."/>
            <person name="Kimura K."/>
            <person name="Kloareg B."/>
            <person name="Kupper F.C."/>
            <person name="Lang D."/>
            <person name="Le Bail A."/>
            <person name="Leblanc C."/>
            <person name="Lerouge P."/>
            <person name="Lohr M."/>
            <person name="Lopez P.J."/>
            <person name="Martens C."/>
            <person name="Maumus F."/>
            <person name="Michel G."/>
            <person name="Miranda-Saavedra D."/>
            <person name="Morales J."/>
            <person name="Moreau H."/>
            <person name="Motomura T."/>
            <person name="Nagasato C."/>
            <person name="Napoli C.A."/>
            <person name="Nelson D.R."/>
            <person name="Nyvall-Collen P."/>
            <person name="Peters A.F."/>
            <person name="Pommier C."/>
            <person name="Potin P."/>
            <person name="Poulain J."/>
            <person name="Quesneville H."/>
            <person name="Read B."/>
            <person name="Rensing S.A."/>
            <person name="Ritter A."/>
            <person name="Rousvoal S."/>
            <person name="Samanta M."/>
            <person name="Samson G."/>
            <person name="Schroeder D.C."/>
            <person name="Segurens B."/>
            <person name="Strittmatter M."/>
            <person name="Tonon T."/>
            <person name="Tregear J.W."/>
            <person name="Valentin K."/>
            <person name="von Dassow P."/>
            <person name="Yamagishi T."/>
            <person name="Van de Peer Y."/>
            <person name="Wincker P."/>
        </authorList>
    </citation>
    <scope>NUCLEOTIDE SEQUENCE [LARGE SCALE GENOMIC DNA]</scope>
    <source>
        <strain evidence="7">Ec32 / CCAP1310/4</strain>
    </source>
</reference>
<feature type="domain" description="LNR" evidence="5">
    <location>
        <begin position="19"/>
        <end position="58"/>
    </location>
</feature>
<dbReference type="AlphaFoldDB" id="D7G2E3"/>
<keyword evidence="1" id="KW-0677">Repeat</keyword>
<accession>D7G2E3</accession>
<keyword evidence="2" id="KW-1015">Disulfide bond</keyword>
<organism evidence="6 7">
    <name type="scientific">Ectocarpus siliculosus</name>
    <name type="common">Brown alga</name>
    <name type="synonym">Conferva siliculosa</name>
    <dbReference type="NCBI Taxonomy" id="2880"/>
    <lineage>
        <taxon>Eukaryota</taxon>
        <taxon>Sar</taxon>
        <taxon>Stramenopiles</taxon>
        <taxon>Ochrophyta</taxon>
        <taxon>PX clade</taxon>
        <taxon>Phaeophyceae</taxon>
        <taxon>Ectocarpales</taxon>
        <taxon>Ectocarpaceae</taxon>
        <taxon>Ectocarpus</taxon>
    </lineage>
</organism>
<dbReference type="OrthoDB" id="10501097at2759"/>